<dbReference type="Proteomes" id="UP001558652">
    <property type="component" value="Unassembled WGS sequence"/>
</dbReference>
<evidence type="ECO:0000256" key="1">
    <source>
        <dbReference type="SAM" id="MobiDB-lite"/>
    </source>
</evidence>
<evidence type="ECO:0000313" key="3">
    <source>
        <dbReference type="Proteomes" id="UP001558652"/>
    </source>
</evidence>
<name>A0ABD0Z3H8_9HEMI</name>
<accession>A0ABD0Z3H8</accession>
<proteinExistence type="predicted"/>
<dbReference type="AlphaFoldDB" id="A0ABD0Z3H8"/>
<feature type="region of interest" description="Disordered" evidence="1">
    <location>
        <begin position="132"/>
        <end position="208"/>
    </location>
</feature>
<organism evidence="2 3">
    <name type="scientific">Ranatra chinensis</name>
    <dbReference type="NCBI Taxonomy" id="642074"/>
    <lineage>
        <taxon>Eukaryota</taxon>
        <taxon>Metazoa</taxon>
        <taxon>Ecdysozoa</taxon>
        <taxon>Arthropoda</taxon>
        <taxon>Hexapoda</taxon>
        <taxon>Insecta</taxon>
        <taxon>Pterygota</taxon>
        <taxon>Neoptera</taxon>
        <taxon>Paraneoptera</taxon>
        <taxon>Hemiptera</taxon>
        <taxon>Heteroptera</taxon>
        <taxon>Panheteroptera</taxon>
        <taxon>Nepomorpha</taxon>
        <taxon>Nepidae</taxon>
        <taxon>Ranatrinae</taxon>
        <taxon>Ranatra</taxon>
    </lineage>
</organism>
<gene>
    <name evidence="2" type="ORF">AAG570_009123</name>
</gene>
<reference evidence="2 3" key="1">
    <citation type="submission" date="2024-07" db="EMBL/GenBank/DDBJ databases">
        <title>Chromosome-level genome assembly of the water stick insect Ranatra chinensis (Heteroptera: Nepidae).</title>
        <authorList>
            <person name="Liu X."/>
        </authorList>
    </citation>
    <scope>NUCLEOTIDE SEQUENCE [LARGE SCALE GENOMIC DNA]</scope>
    <source>
        <strain evidence="2">Cailab_2021Rc</strain>
        <tissue evidence="2">Muscle</tissue>
    </source>
</reference>
<evidence type="ECO:0000313" key="2">
    <source>
        <dbReference type="EMBL" id="KAL1139062.1"/>
    </source>
</evidence>
<comment type="caution">
    <text evidence="2">The sequence shown here is derived from an EMBL/GenBank/DDBJ whole genome shotgun (WGS) entry which is preliminary data.</text>
</comment>
<keyword evidence="3" id="KW-1185">Reference proteome</keyword>
<dbReference type="EMBL" id="JBFDAA010000003">
    <property type="protein sequence ID" value="KAL1139062.1"/>
    <property type="molecule type" value="Genomic_DNA"/>
</dbReference>
<sequence>MAFMGPSTSLEISLWPNIRPILGTYEVSTGEVSKGKHQSAQRKVTRVEVVYHYVYDLGKIFTVVKCNYYYCTVIVCMFKSFSGMLGSLSTDKYVRTVRQGDVLCEVFYASGREACREGDQLIGRVSWRRCRHAHHSHPSEKQKKQQQQQETGRPRLGPATKHRERPWRGGGSGGEWGASPEATRRRIGGTRRAETHPSGEAGPEPPTHCCVGDTRLYLNGVGRTLGERGSDSSHSPEPHYTLCMLKRDLCMQKTCFGAQYCDYPQSHRAEDGFQAPKHVLPRNGAIGTLVSLQELLKETVHIYLGLVSVVRRGLVRSPSSAVLFGS</sequence>
<protein>
    <submittedName>
        <fullName evidence="2">Uncharacterized protein</fullName>
    </submittedName>
</protein>